<comment type="caution">
    <text evidence="1">The sequence shown here is derived from an EMBL/GenBank/DDBJ whole genome shotgun (WGS) entry which is preliminary data.</text>
</comment>
<dbReference type="PANTHER" id="PTHR38115:SF1">
    <property type="entry name" value="LIPOCALIN-LIKE DOMAIN-CONTAINING PROTEIN"/>
    <property type="match status" value="1"/>
</dbReference>
<evidence type="ECO:0000313" key="2">
    <source>
        <dbReference type="Proteomes" id="UP001212997"/>
    </source>
</evidence>
<keyword evidence="2" id="KW-1185">Reference proteome</keyword>
<organism evidence="1 2">
    <name type="scientific">Meripilus lineatus</name>
    <dbReference type="NCBI Taxonomy" id="2056292"/>
    <lineage>
        <taxon>Eukaryota</taxon>
        <taxon>Fungi</taxon>
        <taxon>Dikarya</taxon>
        <taxon>Basidiomycota</taxon>
        <taxon>Agaricomycotina</taxon>
        <taxon>Agaricomycetes</taxon>
        <taxon>Polyporales</taxon>
        <taxon>Meripilaceae</taxon>
        <taxon>Meripilus</taxon>
    </lineage>
</organism>
<name>A0AAD5YCP9_9APHY</name>
<dbReference type="AlphaFoldDB" id="A0AAD5YCP9"/>
<dbReference type="EMBL" id="JANAWD010000501">
    <property type="protein sequence ID" value="KAJ3478559.1"/>
    <property type="molecule type" value="Genomic_DNA"/>
</dbReference>
<accession>A0AAD5YCP9</accession>
<protein>
    <recommendedName>
        <fullName evidence="3">LCCL domain-containing protein</fullName>
    </recommendedName>
</protein>
<evidence type="ECO:0000313" key="1">
    <source>
        <dbReference type="EMBL" id="KAJ3478559.1"/>
    </source>
</evidence>
<sequence length="187" mass="20446">MALPATFTSLDISGRFQQNKSLSDDIDKILSRQGIGWVIRKALKVANGTLTIRHVTDTNGAEQLFVESSVGGGVVGSTEAHLLDWQERMKADGPMGPTIGKGGKVAIANITEEYLKEGWAADANQGGLFNIFMRSDTVKTGKSWTKEEIWGVQEIDGVKRLVRRIHFIGRKGEKINASVVFDFLGRA</sequence>
<gene>
    <name evidence="1" type="ORF">NLI96_g9664</name>
</gene>
<proteinExistence type="predicted"/>
<dbReference type="Proteomes" id="UP001212997">
    <property type="component" value="Unassembled WGS sequence"/>
</dbReference>
<reference evidence="1" key="1">
    <citation type="submission" date="2022-07" db="EMBL/GenBank/DDBJ databases">
        <title>Genome Sequence of Physisporinus lineatus.</title>
        <authorList>
            <person name="Buettner E."/>
        </authorList>
    </citation>
    <scope>NUCLEOTIDE SEQUENCE</scope>
    <source>
        <strain evidence="1">VT162</strain>
    </source>
</reference>
<evidence type="ECO:0008006" key="3">
    <source>
        <dbReference type="Google" id="ProtNLM"/>
    </source>
</evidence>
<dbReference type="PANTHER" id="PTHR38115">
    <property type="entry name" value="LIPOCALIN-LIKE DOMAIN-CONTAINING PROTEIN"/>
    <property type="match status" value="1"/>
</dbReference>
<dbReference type="InterPro" id="IPR053037">
    <property type="entry name" value="Pericyclase_pydY-like"/>
</dbReference>